<keyword evidence="8" id="KW-1185">Reference proteome</keyword>
<dbReference type="InterPro" id="IPR058625">
    <property type="entry name" value="MdtA-like_BSH"/>
</dbReference>
<dbReference type="Proteomes" id="UP000682802">
    <property type="component" value="Chromosome 2"/>
</dbReference>
<dbReference type="EMBL" id="CP076129">
    <property type="protein sequence ID" value="QWG09758.1"/>
    <property type="molecule type" value="Genomic_DNA"/>
</dbReference>
<dbReference type="InterPro" id="IPR058627">
    <property type="entry name" value="MdtA-like_C"/>
</dbReference>
<dbReference type="Gene3D" id="1.10.287.470">
    <property type="entry name" value="Helix hairpin bin"/>
    <property type="match status" value="1"/>
</dbReference>
<evidence type="ECO:0000259" key="4">
    <source>
        <dbReference type="Pfam" id="PF25917"/>
    </source>
</evidence>
<keyword evidence="3" id="KW-0732">Signal</keyword>
<feature type="chain" id="PRO_5045344601" evidence="3">
    <location>
        <begin position="21"/>
        <end position="363"/>
    </location>
</feature>
<name>A0ABX8H2A6_9BACT</name>
<feature type="domain" description="Multidrug resistance protein MdtA-like C-terminal permuted SH3" evidence="6">
    <location>
        <begin position="291"/>
        <end position="351"/>
    </location>
</feature>
<evidence type="ECO:0000313" key="8">
    <source>
        <dbReference type="Proteomes" id="UP000682802"/>
    </source>
</evidence>
<gene>
    <name evidence="7" type="ORF">KM029_24475</name>
</gene>
<feature type="domain" description="Multidrug resistance protein MdtA-like beta-barrel" evidence="5">
    <location>
        <begin position="205"/>
        <end position="285"/>
    </location>
</feature>
<comment type="similarity">
    <text evidence="2">Belongs to the membrane fusion protein (MFP) (TC 8.A.1) family.</text>
</comment>
<dbReference type="Pfam" id="PF25944">
    <property type="entry name" value="Beta-barrel_RND"/>
    <property type="match status" value="1"/>
</dbReference>
<feature type="signal peptide" evidence="3">
    <location>
        <begin position="1"/>
        <end position="20"/>
    </location>
</feature>
<evidence type="ECO:0000313" key="7">
    <source>
        <dbReference type="EMBL" id="QWG09758.1"/>
    </source>
</evidence>
<dbReference type="NCBIfam" id="TIGR01730">
    <property type="entry name" value="RND_mfp"/>
    <property type="match status" value="1"/>
</dbReference>
<proteinExistence type="inferred from homology"/>
<evidence type="ECO:0000259" key="5">
    <source>
        <dbReference type="Pfam" id="PF25944"/>
    </source>
</evidence>
<dbReference type="InterPro" id="IPR006143">
    <property type="entry name" value="RND_pump_MFP"/>
</dbReference>
<evidence type="ECO:0000256" key="3">
    <source>
        <dbReference type="SAM" id="SignalP"/>
    </source>
</evidence>
<dbReference type="InterPro" id="IPR058626">
    <property type="entry name" value="MdtA-like_b-barrel"/>
</dbReference>
<feature type="domain" description="Multidrug resistance protein MdtA-like barrel-sandwich hybrid" evidence="4">
    <location>
        <begin position="57"/>
        <end position="193"/>
    </location>
</feature>
<protein>
    <submittedName>
        <fullName evidence="7">Efflux RND transporter periplasmic adaptor subunit</fullName>
    </submittedName>
</protein>
<organism evidence="7 8">
    <name type="scientific">Flammeovirga kamogawensis</name>
    <dbReference type="NCBI Taxonomy" id="373891"/>
    <lineage>
        <taxon>Bacteria</taxon>
        <taxon>Pseudomonadati</taxon>
        <taxon>Bacteroidota</taxon>
        <taxon>Cytophagia</taxon>
        <taxon>Cytophagales</taxon>
        <taxon>Flammeovirgaceae</taxon>
        <taxon>Flammeovirga</taxon>
    </lineage>
</organism>
<evidence type="ECO:0000256" key="1">
    <source>
        <dbReference type="ARBA" id="ARBA00004196"/>
    </source>
</evidence>
<dbReference type="Pfam" id="PF25967">
    <property type="entry name" value="RND-MFP_C"/>
    <property type="match status" value="1"/>
</dbReference>
<dbReference type="Gene3D" id="2.40.50.100">
    <property type="match status" value="1"/>
</dbReference>
<evidence type="ECO:0000256" key="2">
    <source>
        <dbReference type="ARBA" id="ARBA00009477"/>
    </source>
</evidence>
<dbReference type="PANTHER" id="PTHR30158">
    <property type="entry name" value="ACRA/E-RELATED COMPONENT OF DRUG EFFLUX TRANSPORTER"/>
    <property type="match status" value="1"/>
</dbReference>
<dbReference type="PROSITE" id="PS51257">
    <property type="entry name" value="PROKAR_LIPOPROTEIN"/>
    <property type="match status" value="1"/>
</dbReference>
<sequence>MKVLYFLPLLMAFLFTSCYKKPDMYQAPEVPTVKVGHPKKEQVNIFDTYTGYTEALNKVSIVPRVTGELKNRYFVPGQYVKKGQLLFQLEKEPYLSQLHKAEASVERAKADVAVKEATYKSYKKLVKTSAVSELQYLESKAKVDESKAMLANANSQLEVATTQYSYTKITAPISGVISDYYVDNGNIVTGNSGVQLAYIVDSHLMNIYFTIPAAKYYSIIRSKENVTDLPITVMADDNKTLLSEGKVIYHDPKVDLNSGSITLKAQVKNNDKVLVDGTYVRVKLAKRAKEDVLLIPQVAVERDQVGPYVYTVAQDTVEQHRIKLGTQVGENVIVTSGVELDDNLIVSGIQRARVGIKVHAIAQ</sequence>
<dbReference type="Gene3D" id="2.40.30.170">
    <property type="match status" value="1"/>
</dbReference>
<dbReference type="Gene3D" id="2.40.420.20">
    <property type="match status" value="1"/>
</dbReference>
<accession>A0ABX8H2A6</accession>
<evidence type="ECO:0000259" key="6">
    <source>
        <dbReference type="Pfam" id="PF25967"/>
    </source>
</evidence>
<dbReference type="SUPFAM" id="SSF111369">
    <property type="entry name" value="HlyD-like secretion proteins"/>
    <property type="match status" value="1"/>
</dbReference>
<dbReference type="Pfam" id="PF25917">
    <property type="entry name" value="BSH_RND"/>
    <property type="match status" value="1"/>
</dbReference>
<dbReference type="RefSeq" id="WP_144076425.1">
    <property type="nucleotide sequence ID" value="NZ_CP076129.1"/>
</dbReference>
<reference evidence="7 8" key="1">
    <citation type="submission" date="2021-05" db="EMBL/GenBank/DDBJ databases">
        <title>Comparative genomic studies on the polysaccharide-degrading batcterial strains of the Flammeovirga genus.</title>
        <authorList>
            <person name="Zewei F."/>
            <person name="Zheng Z."/>
            <person name="Yu L."/>
            <person name="Ruyue G."/>
            <person name="Yanhong M."/>
            <person name="Yuanyuan C."/>
            <person name="Jingyan G."/>
            <person name="Wenjun H."/>
        </authorList>
    </citation>
    <scope>NUCLEOTIDE SEQUENCE [LARGE SCALE GENOMIC DNA]</scope>
    <source>
        <strain evidence="7 8">YS10</strain>
    </source>
</reference>
<comment type="subcellular location">
    <subcellularLocation>
        <location evidence="1">Cell envelope</location>
    </subcellularLocation>
</comment>